<feature type="transmembrane region" description="Helical" evidence="6">
    <location>
        <begin position="171"/>
        <end position="187"/>
    </location>
</feature>
<keyword evidence="9" id="KW-1185">Reference proteome</keyword>
<evidence type="ECO:0000256" key="3">
    <source>
        <dbReference type="ARBA" id="ARBA00022692"/>
    </source>
</evidence>
<keyword evidence="5 6" id="KW-0472">Membrane</keyword>
<dbReference type="InterPro" id="IPR032816">
    <property type="entry name" value="VTT_dom"/>
</dbReference>
<evidence type="ECO:0000256" key="5">
    <source>
        <dbReference type="ARBA" id="ARBA00023136"/>
    </source>
</evidence>
<keyword evidence="4 6" id="KW-1133">Transmembrane helix</keyword>
<dbReference type="EMBL" id="JBHUME010000009">
    <property type="protein sequence ID" value="MFD2613838.1"/>
    <property type="molecule type" value="Genomic_DNA"/>
</dbReference>
<dbReference type="InterPro" id="IPR015414">
    <property type="entry name" value="TMEM64"/>
</dbReference>
<evidence type="ECO:0000256" key="1">
    <source>
        <dbReference type="ARBA" id="ARBA00004651"/>
    </source>
</evidence>
<comment type="similarity">
    <text evidence="6">Belongs to the TVP38/TMEM64 family.</text>
</comment>
<comment type="caution">
    <text evidence="8">The sequence shown here is derived from an EMBL/GenBank/DDBJ whole genome shotgun (WGS) entry which is preliminary data.</text>
</comment>
<feature type="transmembrane region" description="Helical" evidence="6">
    <location>
        <begin position="62"/>
        <end position="80"/>
    </location>
</feature>
<dbReference type="Proteomes" id="UP001597541">
    <property type="component" value="Unassembled WGS sequence"/>
</dbReference>
<accession>A0ABW5PF45</accession>
<keyword evidence="2 6" id="KW-1003">Cell membrane</keyword>
<comment type="subcellular location">
    <subcellularLocation>
        <location evidence="1 6">Cell membrane</location>
        <topology evidence="1 6">Multi-pass membrane protein</topology>
    </subcellularLocation>
</comment>
<dbReference type="RefSeq" id="WP_377604050.1">
    <property type="nucleotide sequence ID" value="NZ_JBHUME010000009.1"/>
</dbReference>
<organism evidence="8 9">
    <name type="scientific">Paenibacillus gansuensis</name>
    <dbReference type="NCBI Taxonomy" id="306542"/>
    <lineage>
        <taxon>Bacteria</taxon>
        <taxon>Bacillati</taxon>
        <taxon>Bacillota</taxon>
        <taxon>Bacilli</taxon>
        <taxon>Bacillales</taxon>
        <taxon>Paenibacillaceae</taxon>
        <taxon>Paenibacillus</taxon>
    </lineage>
</organism>
<evidence type="ECO:0000259" key="7">
    <source>
        <dbReference type="Pfam" id="PF09335"/>
    </source>
</evidence>
<feature type="transmembrane region" description="Helical" evidence="6">
    <location>
        <begin position="140"/>
        <end position="159"/>
    </location>
</feature>
<evidence type="ECO:0000256" key="6">
    <source>
        <dbReference type="RuleBase" id="RU366058"/>
    </source>
</evidence>
<feature type="domain" description="VTT" evidence="7">
    <location>
        <begin position="43"/>
        <end position="161"/>
    </location>
</feature>
<evidence type="ECO:0000313" key="8">
    <source>
        <dbReference type="EMBL" id="MFD2613838.1"/>
    </source>
</evidence>
<reference evidence="9" key="1">
    <citation type="journal article" date="2019" name="Int. J. Syst. Evol. Microbiol.">
        <title>The Global Catalogue of Microorganisms (GCM) 10K type strain sequencing project: providing services to taxonomists for standard genome sequencing and annotation.</title>
        <authorList>
            <consortium name="The Broad Institute Genomics Platform"/>
            <consortium name="The Broad Institute Genome Sequencing Center for Infectious Disease"/>
            <person name="Wu L."/>
            <person name="Ma J."/>
        </authorList>
    </citation>
    <scope>NUCLEOTIDE SEQUENCE [LARGE SCALE GENOMIC DNA]</scope>
    <source>
        <strain evidence="9">KCTC 3950</strain>
    </source>
</reference>
<dbReference type="PANTHER" id="PTHR12677:SF55">
    <property type="entry name" value="UNDECAPRENYL PHOSPHATE TRANSPORTER SAOUHSC_00901-RELATED"/>
    <property type="match status" value="1"/>
</dbReference>
<sequence>MDWLQHVSNLNMDDFQRLMDDYKAFGPLPGIALPFVEAFLPFLPLWVFIVGNAAAYGLTLGFLYSYIGSIAGSFLLFWIFRRFGHRLRGFVDRKLPHTRKFFVWVEHKGFTPIFLLCCFPFTPSFLLVVVAGLSTVSIRTFAMAVLSGKAVMIFVIAFLGHDIPSLIRHPWQLVIVCAVIAGLWYGGKKLEAKYKLEG</sequence>
<protein>
    <recommendedName>
        <fullName evidence="6">TVP38/TMEM64 family membrane protein</fullName>
    </recommendedName>
</protein>
<name>A0ABW5PF45_9BACL</name>
<feature type="transmembrane region" description="Helical" evidence="6">
    <location>
        <begin position="31"/>
        <end position="50"/>
    </location>
</feature>
<proteinExistence type="inferred from homology"/>
<dbReference type="PANTHER" id="PTHR12677">
    <property type="entry name" value="GOLGI APPARATUS MEMBRANE PROTEIN TVP38-RELATED"/>
    <property type="match status" value="1"/>
</dbReference>
<keyword evidence="3 6" id="KW-0812">Transmembrane</keyword>
<evidence type="ECO:0000256" key="4">
    <source>
        <dbReference type="ARBA" id="ARBA00022989"/>
    </source>
</evidence>
<dbReference type="Pfam" id="PF09335">
    <property type="entry name" value="VTT_dom"/>
    <property type="match status" value="1"/>
</dbReference>
<evidence type="ECO:0000313" key="9">
    <source>
        <dbReference type="Proteomes" id="UP001597541"/>
    </source>
</evidence>
<feature type="transmembrane region" description="Helical" evidence="6">
    <location>
        <begin position="113"/>
        <end position="133"/>
    </location>
</feature>
<evidence type="ECO:0000256" key="2">
    <source>
        <dbReference type="ARBA" id="ARBA00022475"/>
    </source>
</evidence>
<gene>
    <name evidence="8" type="ORF">ACFSUF_15585</name>
</gene>